<keyword evidence="8" id="KW-0732">Signal</keyword>
<feature type="transmembrane region" description="Helical" evidence="7">
    <location>
        <begin position="397"/>
        <end position="430"/>
    </location>
</feature>
<dbReference type="Gene3D" id="1.20.81.30">
    <property type="entry name" value="Type II secretion system (T2SS), domain F"/>
    <property type="match status" value="1"/>
</dbReference>
<evidence type="ECO:0000256" key="1">
    <source>
        <dbReference type="ARBA" id="ARBA00004651"/>
    </source>
</evidence>
<evidence type="ECO:0000259" key="10">
    <source>
        <dbReference type="Pfam" id="PF13519"/>
    </source>
</evidence>
<dbReference type="Pfam" id="PF00482">
    <property type="entry name" value="T2SSF"/>
    <property type="match status" value="1"/>
</dbReference>
<dbReference type="PANTHER" id="PTHR35007">
    <property type="entry name" value="INTEGRAL MEMBRANE PROTEIN-RELATED"/>
    <property type="match status" value="1"/>
</dbReference>
<keyword evidence="5 7" id="KW-0472">Membrane</keyword>
<gene>
    <name evidence="11" type="ORF">ACFFHU_02345</name>
</gene>
<evidence type="ECO:0000256" key="8">
    <source>
        <dbReference type="SAM" id="SignalP"/>
    </source>
</evidence>
<keyword evidence="3 7" id="KW-0812">Transmembrane</keyword>
<evidence type="ECO:0000256" key="2">
    <source>
        <dbReference type="ARBA" id="ARBA00022475"/>
    </source>
</evidence>
<dbReference type="EMBL" id="JBHLUE010000002">
    <property type="protein sequence ID" value="MFC0563014.1"/>
    <property type="molecule type" value="Genomic_DNA"/>
</dbReference>
<dbReference type="Proteomes" id="UP001589894">
    <property type="component" value="Unassembled WGS sequence"/>
</dbReference>
<evidence type="ECO:0000256" key="3">
    <source>
        <dbReference type="ARBA" id="ARBA00022692"/>
    </source>
</evidence>
<dbReference type="InterPro" id="IPR018076">
    <property type="entry name" value="T2SS_GspF_dom"/>
</dbReference>
<feature type="transmembrane region" description="Helical" evidence="7">
    <location>
        <begin position="587"/>
        <end position="609"/>
    </location>
</feature>
<protein>
    <submittedName>
        <fullName evidence="11">Type II secretion system F family protein</fullName>
    </submittedName>
</protein>
<accession>A0ABV6NRH6</accession>
<feature type="chain" id="PRO_5045415969" evidence="8">
    <location>
        <begin position="27"/>
        <end position="622"/>
    </location>
</feature>
<comment type="caution">
    <text evidence="11">The sequence shown here is derived from an EMBL/GenBank/DDBJ whole genome shotgun (WGS) entry which is preliminary data.</text>
</comment>
<feature type="domain" description="VWFA" evidence="10">
    <location>
        <begin position="83"/>
        <end position="164"/>
    </location>
</feature>
<sequence length="622" mass="63180">MVTRRLVVAGLVSVAALAAGAGPARADDGLTVVPGAVTADRVELVADLPGAAGGELPPVTVSWNGQPLSATVRPDRAGPDRSVVVVLDTGTAAAGTLPAARDGVLGFAAAAPAELAIGLVSAAGTPAVVLPPTRDRAALRTAVAGLRAGGDPAIYAGLATAAGVGGGAADRRLLVVAANPDNSADADRIAGQLTSAKRRIDLVPVGAARGGLTRLRRAVAATGGTVRPAAAPGALPGALRAMAGTFPVRATISVAVPPELAGTETRLAVSVGAGADRASADVPVRIPALPSAAASAATGGGLRGLGLGLGPLTLLIFGLLVAAILLVVFAGGDSVRPGRLRQVERFRVAGGGVPITGDTGPNRAGPRRRPNRTGPPGPAERAGAQPDGEAEHGPNRLLWAAGCAVAGAILLGLLAGPLGLLLGAVLGWFVPALRRRTRERRRRRAFADQLPDALQLVVGSLKSGFSLGQSIDGVVRDAPPGPLAVELGRAMSEVRLGSDLDDALERTAERVGNEDLAWAVMAIRIQRETGGNLAEVLETAVETLRERDRLRRHVRALSAEGRLSAYVLIGLPFALAGWLLLTRRDYLAALWTTPLGLTMLIGAAVLMAVGTFWMSRWTKVEV</sequence>
<dbReference type="InterPro" id="IPR002035">
    <property type="entry name" value="VWF_A"/>
</dbReference>
<dbReference type="InterPro" id="IPR036465">
    <property type="entry name" value="vWFA_dom_sf"/>
</dbReference>
<evidence type="ECO:0000256" key="6">
    <source>
        <dbReference type="SAM" id="MobiDB-lite"/>
    </source>
</evidence>
<name>A0ABV6NRH6_9ACTN</name>
<dbReference type="PANTHER" id="PTHR35007:SF1">
    <property type="entry name" value="PILUS ASSEMBLY PROTEIN"/>
    <property type="match status" value="1"/>
</dbReference>
<keyword evidence="4 7" id="KW-1133">Transmembrane helix</keyword>
<evidence type="ECO:0000256" key="4">
    <source>
        <dbReference type="ARBA" id="ARBA00022989"/>
    </source>
</evidence>
<reference evidence="11 12" key="1">
    <citation type="submission" date="2024-09" db="EMBL/GenBank/DDBJ databases">
        <authorList>
            <person name="Sun Q."/>
            <person name="Mori K."/>
        </authorList>
    </citation>
    <scope>NUCLEOTIDE SEQUENCE [LARGE SCALE GENOMIC DNA]</scope>
    <source>
        <strain evidence="11 12">TBRC 2205</strain>
    </source>
</reference>
<feature type="transmembrane region" description="Helical" evidence="7">
    <location>
        <begin position="104"/>
        <end position="130"/>
    </location>
</feature>
<dbReference type="InterPro" id="IPR042094">
    <property type="entry name" value="T2SS_GspF_sf"/>
</dbReference>
<feature type="transmembrane region" description="Helical" evidence="7">
    <location>
        <begin position="563"/>
        <end position="581"/>
    </location>
</feature>
<keyword evidence="12" id="KW-1185">Reference proteome</keyword>
<feature type="transmembrane region" description="Helical" evidence="7">
    <location>
        <begin position="312"/>
        <end position="332"/>
    </location>
</feature>
<evidence type="ECO:0000256" key="7">
    <source>
        <dbReference type="SAM" id="Phobius"/>
    </source>
</evidence>
<dbReference type="SUPFAM" id="SSF53300">
    <property type="entry name" value="vWA-like"/>
    <property type="match status" value="1"/>
</dbReference>
<organism evidence="11 12">
    <name type="scientific">Plantactinospora siamensis</name>
    <dbReference type="NCBI Taxonomy" id="555372"/>
    <lineage>
        <taxon>Bacteria</taxon>
        <taxon>Bacillati</taxon>
        <taxon>Actinomycetota</taxon>
        <taxon>Actinomycetes</taxon>
        <taxon>Micromonosporales</taxon>
        <taxon>Micromonosporaceae</taxon>
        <taxon>Plantactinospora</taxon>
    </lineage>
</organism>
<comment type="subcellular location">
    <subcellularLocation>
        <location evidence="1">Cell membrane</location>
        <topology evidence="1">Multi-pass membrane protein</topology>
    </subcellularLocation>
</comment>
<evidence type="ECO:0000313" key="12">
    <source>
        <dbReference type="Proteomes" id="UP001589894"/>
    </source>
</evidence>
<dbReference type="Pfam" id="PF13519">
    <property type="entry name" value="VWA_2"/>
    <property type="match status" value="1"/>
</dbReference>
<evidence type="ECO:0000313" key="11">
    <source>
        <dbReference type="EMBL" id="MFC0563014.1"/>
    </source>
</evidence>
<dbReference type="Gene3D" id="3.40.50.410">
    <property type="entry name" value="von Willebrand factor, type A domain"/>
    <property type="match status" value="1"/>
</dbReference>
<feature type="signal peptide" evidence="8">
    <location>
        <begin position="1"/>
        <end position="26"/>
    </location>
</feature>
<dbReference type="RefSeq" id="WP_377335167.1">
    <property type="nucleotide sequence ID" value="NZ_JBHLUE010000002.1"/>
</dbReference>
<proteinExistence type="predicted"/>
<feature type="region of interest" description="Disordered" evidence="6">
    <location>
        <begin position="351"/>
        <end position="391"/>
    </location>
</feature>
<keyword evidence="2" id="KW-1003">Cell membrane</keyword>
<feature type="domain" description="Type II secretion system protein GspF" evidence="9">
    <location>
        <begin position="454"/>
        <end position="580"/>
    </location>
</feature>
<evidence type="ECO:0000256" key="5">
    <source>
        <dbReference type="ARBA" id="ARBA00023136"/>
    </source>
</evidence>
<evidence type="ECO:0000259" key="9">
    <source>
        <dbReference type="Pfam" id="PF00482"/>
    </source>
</evidence>